<evidence type="ECO:0000256" key="6">
    <source>
        <dbReference type="ARBA" id="ARBA00022679"/>
    </source>
</evidence>
<dbReference type="GO" id="GO:0004715">
    <property type="term" value="F:non-membrane spanning protein tyrosine kinase activity"/>
    <property type="evidence" value="ECO:0007669"/>
    <property type="project" value="UniProtKB-EC"/>
</dbReference>
<dbReference type="InterPro" id="IPR003856">
    <property type="entry name" value="LPS_length_determ_N"/>
</dbReference>
<name>A0AB39BIE5_9MICO</name>
<evidence type="ECO:0000256" key="15">
    <source>
        <dbReference type="SAM" id="MobiDB-lite"/>
    </source>
</evidence>
<feature type="compositionally biased region" description="Basic and acidic residues" evidence="15">
    <location>
        <begin position="570"/>
        <end position="583"/>
    </location>
</feature>
<evidence type="ECO:0000256" key="5">
    <source>
        <dbReference type="ARBA" id="ARBA00022475"/>
    </source>
</evidence>
<comment type="similarity">
    <text evidence="3">Belongs to the CpsD/CapB family.</text>
</comment>
<evidence type="ECO:0000256" key="11">
    <source>
        <dbReference type="ARBA" id="ARBA00022989"/>
    </source>
</evidence>
<dbReference type="NCBIfam" id="TIGR01007">
    <property type="entry name" value="eps_fam"/>
    <property type="match status" value="1"/>
</dbReference>
<dbReference type="InterPro" id="IPR005702">
    <property type="entry name" value="Wzc-like_C"/>
</dbReference>
<dbReference type="InterPro" id="IPR027417">
    <property type="entry name" value="P-loop_NTPase"/>
</dbReference>
<dbReference type="Gene3D" id="3.40.50.300">
    <property type="entry name" value="P-loop containing nucleotide triphosphate hydrolases"/>
    <property type="match status" value="1"/>
</dbReference>
<accession>A0AB39BIE5</accession>
<feature type="region of interest" description="Disordered" evidence="15">
    <location>
        <begin position="553"/>
        <end position="583"/>
    </location>
</feature>
<keyword evidence="7 16" id="KW-0812">Transmembrane</keyword>
<evidence type="ECO:0000256" key="14">
    <source>
        <dbReference type="ARBA" id="ARBA00051245"/>
    </source>
</evidence>
<keyword evidence="12 16" id="KW-0472">Membrane</keyword>
<evidence type="ECO:0000256" key="13">
    <source>
        <dbReference type="ARBA" id="ARBA00023137"/>
    </source>
</evidence>
<dbReference type="Pfam" id="PF10609">
    <property type="entry name" value="ParA"/>
    <property type="match status" value="1"/>
</dbReference>
<keyword evidence="8" id="KW-0547">Nucleotide-binding</keyword>
<reference evidence="18" key="1">
    <citation type="submission" date="2024-05" db="EMBL/GenBank/DDBJ databases">
        <title>Herbiconiux sp. A18JL235.</title>
        <authorList>
            <person name="Zhang G."/>
        </authorList>
    </citation>
    <scope>NUCLEOTIDE SEQUENCE</scope>
    <source>
        <strain evidence="18">A18JL235</strain>
    </source>
</reference>
<evidence type="ECO:0000256" key="9">
    <source>
        <dbReference type="ARBA" id="ARBA00022777"/>
    </source>
</evidence>
<dbReference type="CDD" id="cd05387">
    <property type="entry name" value="BY-kinase"/>
    <property type="match status" value="1"/>
</dbReference>
<keyword evidence="11 16" id="KW-1133">Transmembrane helix</keyword>
<dbReference type="AlphaFoldDB" id="A0AB39BIE5"/>
<evidence type="ECO:0000256" key="2">
    <source>
        <dbReference type="ARBA" id="ARBA00006683"/>
    </source>
</evidence>
<proteinExistence type="inferred from homology"/>
<keyword evidence="10" id="KW-0067">ATP-binding</keyword>
<evidence type="ECO:0000256" key="12">
    <source>
        <dbReference type="ARBA" id="ARBA00023136"/>
    </source>
</evidence>
<evidence type="ECO:0000256" key="1">
    <source>
        <dbReference type="ARBA" id="ARBA00004651"/>
    </source>
</evidence>
<dbReference type="FunFam" id="3.40.50.300:FF:000527">
    <property type="entry name" value="Tyrosine-protein kinase etk"/>
    <property type="match status" value="1"/>
</dbReference>
<protein>
    <recommendedName>
        <fullName evidence="4">non-specific protein-tyrosine kinase</fullName>
        <ecNumber evidence="4">2.7.10.2</ecNumber>
    </recommendedName>
</protein>
<dbReference type="PANTHER" id="PTHR32309">
    <property type="entry name" value="TYROSINE-PROTEIN KINASE"/>
    <property type="match status" value="1"/>
</dbReference>
<feature type="compositionally biased region" description="Basic and acidic residues" evidence="15">
    <location>
        <begin position="524"/>
        <end position="535"/>
    </location>
</feature>
<keyword evidence="6 18" id="KW-0808">Transferase</keyword>
<keyword evidence="9" id="KW-0418">Kinase</keyword>
<evidence type="ECO:0000256" key="3">
    <source>
        <dbReference type="ARBA" id="ARBA00007316"/>
    </source>
</evidence>
<dbReference type="InterPro" id="IPR033756">
    <property type="entry name" value="YlxH/NBP35"/>
</dbReference>
<keyword evidence="13" id="KW-0829">Tyrosine-protein kinase</keyword>
<sequence>MVRTAFRCATCTLGGLPPADSRDHMELRSYLPVLRAHWLMIIAITILGGAVAFGWTLFQPKVYTADSSGYVSAGNNTDTGNALVGNNLAESKVKSYIDIGQSRAVAQYAIDDLGLSGVSPEGLVGRITVTNPSNTVLIKVSATGPSPTEARDLAEAWLRGIAQQITEIEGSASSGASIVQLVPLDSAVLPSSPTSPNTRLSVAIGLVAGLVLALIYVFIRHALDRRIRSADAVEKEFDVSVVGSIPIDRRFTDEDRLVAMDGATDYSRDDDDDVAVAEALRELRTNLQYMNVDNPPRVIVVTSPLPGDGKSTTIANLAIALAAGGQQVVLVDADLRRPTVSKTFNLVGGAGLTEVLAGRSDIADVLQPWGTSGKLFILAAGKTPPNPSELLGSERMHALLAELSEHAIVLIDAPPLIPVTDAAILTHNTDGALVVASVGKTTFEALSKAIQNLERANGQALGIILNRVPRRGLGSGYGYYGYRGDYSSRPNADESAETSHTPVTSARPPASAEAGAPTEAPQPTHERDSHLREPSALEFDELVSGAGIIDSATSMPGAIDLVAPSGSERPSTRRELRARSRNT</sequence>
<dbReference type="GO" id="GO:0005886">
    <property type="term" value="C:plasma membrane"/>
    <property type="evidence" value="ECO:0007669"/>
    <property type="project" value="UniProtKB-SubCell"/>
</dbReference>
<organism evidence="18">
    <name type="scientific">Herbiconiux sp. A18JL235</name>
    <dbReference type="NCBI Taxonomy" id="3152363"/>
    <lineage>
        <taxon>Bacteria</taxon>
        <taxon>Bacillati</taxon>
        <taxon>Actinomycetota</taxon>
        <taxon>Actinomycetes</taxon>
        <taxon>Micrococcales</taxon>
        <taxon>Microbacteriaceae</taxon>
        <taxon>Herbiconiux</taxon>
    </lineage>
</organism>
<dbReference type="InterPro" id="IPR050445">
    <property type="entry name" value="Bact_polysacc_biosynth/exp"/>
</dbReference>
<dbReference type="PANTHER" id="PTHR32309:SF13">
    <property type="entry name" value="FERRIC ENTEROBACTIN TRANSPORT PROTEIN FEPE"/>
    <property type="match status" value="1"/>
</dbReference>
<evidence type="ECO:0000256" key="16">
    <source>
        <dbReference type="SAM" id="Phobius"/>
    </source>
</evidence>
<feature type="region of interest" description="Disordered" evidence="15">
    <location>
        <begin position="490"/>
        <end position="536"/>
    </location>
</feature>
<evidence type="ECO:0000313" key="18">
    <source>
        <dbReference type="EMBL" id="XDI06382.1"/>
    </source>
</evidence>
<dbReference type="EC" id="2.7.10.2" evidence="4"/>
<evidence type="ECO:0000256" key="10">
    <source>
        <dbReference type="ARBA" id="ARBA00022840"/>
    </source>
</evidence>
<comment type="subcellular location">
    <subcellularLocation>
        <location evidence="1">Cell membrane</location>
        <topology evidence="1">Multi-pass membrane protein</topology>
    </subcellularLocation>
</comment>
<evidence type="ECO:0000256" key="4">
    <source>
        <dbReference type="ARBA" id="ARBA00011903"/>
    </source>
</evidence>
<dbReference type="GO" id="GO:0005524">
    <property type="term" value="F:ATP binding"/>
    <property type="evidence" value="ECO:0007669"/>
    <property type="project" value="UniProtKB-KW"/>
</dbReference>
<evidence type="ECO:0000259" key="17">
    <source>
        <dbReference type="Pfam" id="PF02706"/>
    </source>
</evidence>
<comment type="similarity">
    <text evidence="2">Belongs to the CpsC/CapA family.</text>
</comment>
<feature type="transmembrane region" description="Helical" evidence="16">
    <location>
        <begin position="200"/>
        <end position="219"/>
    </location>
</feature>
<evidence type="ECO:0000256" key="8">
    <source>
        <dbReference type="ARBA" id="ARBA00022741"/>
    </source>
</evidence>
<dbReference type="RefSeq" id="WP_368498764.1">
    <property type="nucleotide sequence ID" value="NZ_CP162511.1"/>
</dbReference>
<feature type="transmembrane region" description="Helical" evidence="16">
    <location>
        <begin position="37"/>
        <end position="58"/>
    </location>
</feature>
<evidence type="ECO:0000256" key="7">
    <source>
        <dbReference type="ARBA" id="ARBA00022692"/>
    </source>
</evidence>
<dbReference type="GO" id="GO:0042802">
    <property type="term" value="F:identical protein binding"/>
    <property type="evidence" value="ECO:0007669"/>
    <property type="project" value="UniProtKB-ARBA"/>
</dbReference>
<dbReference type="EMBL" id="CP162511">
    <property type="protein sequence ID" value="XDI06382.1"/>
    <property type="molecule type" value="Genomic_DNA"/>
</dbReference>
<dbReference type="Pfam" id="PF02706">
    <property type="entry name" value="Wzz"/>
    <property type="match status" value="1"/>
</dbReference>
<keyword evidence="5" id="KW-1003">Cell membrane</keyword>
<dbReference type="SUPFAM" id="SSF52540">
    <property type="entry name" value="P-loop containing nucleoside triphosphate hydrolases"/>
    <property type="match status" value="1"/>
</dbReference>
<comment type="catalytic activity">
    <reaction evidence="14">
        <text>L-tyrosyl-[protein] + ATP = O-phospho-L-tyrosyl-[protein] + ADP + H(+)</text>
        <dbReference type="Rhea" id="RHEA:10596"/>
        <dbReference type="Rhea" id="RHEA-COMP:10136"/>
        <dbReference type="Rhea" id="RHEA-COMP:20101"/>
        <dbReference type="ChEBI" id="CHEBI:15378"/>
        <dbReference type="ChEBI" id="CHEBI:30616"/>
        <dbReference type="ChEBI" id="CHEBI:46858"/>
        <dbReference type="ChEBI" id="CHEBI:61978"/>
        <dbReference type="ChEBI" id="CHEBI:456216"/>
        <dbReference type="EC" id="2.7.10.2"/>
    </reaction>
</comment>
<feature type="domain" description="Polysaccharide chain length determinant N-terminal" evidence="17">
    <location>
        <begin position="24"/>
        <end position="113"/>
    </location>
</feature>
<gene>
    <name evidence="18" type="ORF">ABFY20_04595</name>
</gene>